<dbReference type="Proteomes" id="UP001258315">
    <property type="component" value="Unassembled WGS sequence"/>
</dbReference>
<name>A0ABU3GQR2_9SPHI</name>
<dbReference type="EMBL" id="JAVLVU010000001">
    <property type="protein sequence ID" value="MDT3402102.1"/>
    <property type="molecule type" value="Genomic_DNA"/>
</dbReference>
<evidence type="ECO:0000313" key="1">
    <source>
        <dbReference type="EMBL" id="MDT3402102.1"/>
    </source>
</evidence>
<reference evidence="2" key="1">
    <citation type="submission" date="2023-07" db="EMBL/GenBank/DDBJ databases">
        <title>Functional and genomic diversity of the sorghum phyllosphere microbiome.</title>
        <authorList>
            <person name="Shade A."/>
        </authorList>
    </citation>
    <scope>NUCLEOTIDE SEQUENCE [LARGE SCALE GENOMIC DNA]</scope>
    <source>
        <strain evidence="2">SORGH_AS_0422</strain>
    </source>
</reference>
<proteinExistence type="predicted"/>
<evidence type="ECO:0000313" key="2">
    <source>
        <dbReference type="Proteomes" id="UP001258315"/>
    </source>
</evidence>
<sequence>MLAAWEAPITSYGVKSIEMLVNKTRDKYIIN</sequence>
<protein>
    <submittedName>
        <fullName evidence="1">Uncharacterized protein</fullName>
    </submittedName>
</protein>
<organism evidence="1 2">
    <name type="scientific">Mucilaginibacter terrae</name>
    <dbReference type="NCBI Taxonomy" id="1955052"/>
    <lineage>
        <taxon>Bacteria</taxon>
        <taxon>Pseudomonadati</taxon>
        <taxon>Bacteroidota</taxon>
        <taxon>Sphingobacteriia</taxon>
        <taxon>Sphingobacteriales</taxon>
        <taxon>Sphingobacteriaceae</taxon>
        <taxon>Mucilaginibacter</taxon>
    </lineage>
</organism>
<comment type="caution">
    <text evidence="1">The sequence shown here is derived from an EMBL/GenBank/DDBJ whole genome shotgun (WGS) entry which is preliminary data.</text>
</comment>
<keyword evidence="2" id="KW-1185">Reference proteome</keyword>
<gene>
    <name evidence="1" type="ORF">QE417_001174</name>
</gene>
<accession>A0ABU3GQR2</accession>